<feature type="region of interest" description="Disordered" evidence="1">
    <location>
        <begin position="44"/>
        <end position="68"/>
    </location>
</feature>
<reference evidence="2" key="2">
    <citation type="submission" date="2020-09" db="EMBL/GenBank/DDBJ databases">
        <authorList>
            <person name="Sun Q."/>
            <person name="Ohkuma M."/>
        </authorList>
    </citation>
    <scope>NUCLEOTIDE SEQUENCE</scope>
    <source>
        <strain evidence="2">JCM 4714</strain>
    </source>
</reference>
<protein>
    <submittedName>
        <fullName evidence="2">Uncharacterized protein</fullName>
    </submittedName>
</protein>
<dbReference type="AlphaFoldDB" id="A0A919D740"/>
<dbReference type="EMBL" id="BMVG01000041">
    <property type="protein sequence ID" value="GHE13500.1"/>
    <property type="molecule type" value="Genomic_DNA"/>
</dbReference>
<accession>A0A919D740</accession>
<evidence type="ECO:0000313" key="2">
    <source>
        <dbReference type="EMBL" id="GHE13500.1"/>
    </source>
</evidence>
<proteinExistence type="predicted"/>
<dbReference type="Proteomes" id="UP000655443">
    <property type="component" value="Unassembled WGS sequence"/>
</dbReference>
<gene>
    <name evidence="2" type="ORF">GCM10010339_80670</name>
</gene>
<reference evidence="2" key="1">
    <citation type="journal article" date="2014" name="Int. J. Syst. Evol. Microbiol.">
        <title>Complete genome sequence of Corynebacterium casei LMG S-19264T (=DSM 44701T), isolated from a smear-ripened cheese.</title>
        <authorList>
            <consortium name="US DOE Joint Genome Institute (JGI-PGF)"/>
            <person name="Walter F."/>
            <person name="Albersmeier A."/>
            <person name="Kalinowski J."/>
            <person name="Ruckert C."/>
        </authorList>
    </citation>
    <scope>NUCLEOTIDE SEQUENCE</scope>
    <source>
        <strain evidence="2">JCM 4714</strain>
    </source>
</reference>
<evidence type="ECO:0000313" key="3">
    <source>
        <dbReference type="Proteomes" id="UP000655443"/>
    </source>
</evidence>
<keyword evidence="3" id="KW-1185">Reference proteome</keyword>
<comment type="caution">
    <text evidence="2">The sequence shown here is derived from an EMBL/GenBank/DDBJ whole genome shotgun (WGS) entry which is preliminary data.</text>
</comment>
<name>A0A919D740_9ACTN</name>
<evidence type="ECO:0000256" key="1">
    <source>
        <dbReference type="SAM" id="MobiDB-lite"/>
    </source>
</evidence>
<sequence>MGGKQWAAAQFGGEVAVQQHLVDAGEDDRDPVRLLGGPCADDVAVVPGGDRDEGVRVGDSGRFQHGAG</sequence>
<organism evidence="2 3">
    <name type="scientific">Streptomyces alanosinicus</name>
    <dbReference type="NCBI Taxonomy" id="68171"/>
    <lineage>
        <taxon>Bacteria</taxon>
        <taxon>Bacillati</taxon>
        <taxon>Actinomycetota</taxon>
        <taxon>Actinomycetes</taxon>
        <taxon>Kitasatosporales</taxon>
        <taxon>Streptomycetaceae</taxon>
        <taxon>Streptomyces</taxon>
    </lineage>
</organism>